<proteinExistence type="predicted"/>
<feature type="domain" description="DUF4397" evidence="1">
    <location>
        <begin position="47"/>
        <end position="159"/>
    </location>
</feature>
<dbReference type="RefSeq" id="WP_132254040.1">
    <property type="nucleotide sequence ID" value="NZ_SMAL01000014.1"/>
</dbReference>
<evidence type="ECO:0000313" key="2">
    <source>
        <dbReference type="EMBL" id="TCT12129.1"/>
    </source>
</evidence>
<dbReference type="AlphaFoldDB" id="A0A4R3MIC6"/>
<gene>
    <name evidence="2" type="ORF">EDC18_11428</name>
</gene>
<reference evidence="2 3" key="1">
    <citation type="submission" date="2019-03" db="EMBL/GenBank/DDBJ databases">
        <title>Genomic Encyclopedia of Type Strains, Phase IV (KMG-IV): sequencing the most valuable type-strain genomes for metagenomic binning, comparative biology and taxonomic classification.</title>
        <authorList>
            <person name="Goeker M."/>
        </authorList>
    </citation>
    <scope>NUCLEOTIDE SEQUENCE [LARGE SCALE GENOMIC DNA]</scope>
    <source>
        <strain evidence="2 3">DSM 24629</strain>
    </source>
</reference>
<evidence type="ECO:0000313" key="3">
    <source>
        <dbReference type="Proteomes" id="UP000294902"/>
    </source>
</evidence>
<dbReference type="Proteomes" id="UP000294902">
    <property type="component" value="Unassembled WGS sequence"/>
</dbReference>
<accession>A0A4R3MIC6</accession>
<name>A0A4R3MIC6_9FIRM</name>
<evidence type="ECO:0000259" key="1">
    <source>
        <dbReference type="Pfam" id="PF14344"/>
    </source>
</evidence>
<sequence length="243" mass="27986">MWITPRNNRIHSTCPYYIKSLETRRFRSLTYHPPTDLLIKPHTRVSSYIRFANFSPYAPKIDIYLDHRVIAKNVNFAEQTMYITVAPKEYTVSIYRSDEPNEVLYETTIDIPEESVISTISINLINGVDLISVDDDARILPDEVFIKFANVSPGSPPLDFIVNLNDYFTNTHFNYISNYEVLEKAPNYNVIIRRSDTHEVIYNVPNILLKTGNAYTFYAIGILDGEPPFTFVTSLDGSSYFVD</sequence>
<dbReference type="OrthoDB" id="9783299at2"/>
<dbReference type="InterPro" id="IPR025510">
    <property type="entry name" value="DUF4397"/>
</dbReference>
<dbReference type="Pfam" id="PF14344">
    <property type="entry name" value="DUF4397"/>
    <property type="match status" value="1"/>
</dbReference>
<comment type="caution">
    <text evidence="2">The sequence shown here is derived from an EMBL/GenBank/DDBJ whole genome shotgun (WGS) entry which is preliminary data.</text>
</comment>
<protein>
    <submittedName>
        <fullName evidence="2">Uncharacterized protein DUF4397</fullName>
    </submittedName>
</protein>
<organism evidence="2 3">
    <name type="scientific">Natranaerovirga pectinivora</name>
    <dbReference type="NCBI Taxonomy" id="682400"/>
    <lineage>
        <taxon>Bacteria</taxon>
        <taxon>Bacillati</taxon>
        <taxon>Bacillota</taxon>
        <taxon>Clostridia</taxon>
        <taxon>Lachnospirales</taxon>
        <taxon>Natranaerovirgaceae</taxon>
        <taxon>Natranaerovirga</taxon>
    </lineage>
</organism>
<keyword evidence="3" id="KW-1185">Reference proteome</keyword>
<dbReference type="EMBL" id="SMAL01000014">
    <property type="protein sequence ID" value="TCT12129.1"/>
    <property type="molecule type" value="Genomic_DNA"/>
</dbReference>